<feature type="binding site" evidence="4">
    <location>
        <position position="155"/>
    </location>
    <ligand>
        <name>a divalent metal cation</name>
        <dbReference type="ChEBI" id="CHEBI:60240"/>
        <label>2</label>
    </ligand>
</feature>
<organism evidence="5 6">
    <name type="scientific">Polyangium fumosum</name>
    <dbReference type="NCBI Taxonomy" id="889272"/>
    <lineage>
        <taxon>Bacteria</taxon>
        <taxon>Pseudomonadati</taxon>
        <taxon>Myxococcota</taxon>
        <taxon>Polyangia</taxon>
        <taxon>Polyangiales</taxon>
        <taxon>Polyangiaceae</taxon>
        <taxon>Polyangium</taxon>
    </lineage>
</organism>
<comment type="similarity">
    <text evidence="1">Belongs to the metallo-dependent hydrolases superfamily. TatD-type hydrolase family.</text>
</comment>
<dbReference type="InterPro" id="IPR015991">
    <property type="entry name" value="TatD/YcfH-like"/>
</dbReference>
<dbReference type="RefSeq" id="WP_136929970.1">
    <property type="nucleotide sequence ID" value="NZ_SSMQ01000015.1"/>
</dbReference>
<dbReference type="InterPro" id="IPR001130">
    <property type="entry name" value="TatD-like"/>
</dbReference>
<gene>
    <name evidence="5" type="ORF">E8A74_16450</name>
</gene>
<keyword evidence="2 4" id="KW-0479">Metal-binding</keyword>
<accession>A0A4U1JDN5</accession>
<evidence type="ECO:0000256" key="1">
    <source>
        <dbReference type="ARBA" id="ARBA00009275"/>
    </source>
</evidence>
<proteinExistence type="inferred from homology"/>
<dbReference type="FunFam" id="3.20.20.140:FF:000005">
    <property type="entry name" value="TatD family hydrolase"/>
    <property type="match status" value="1"/>
</dbReference>
<dbReference type="PANTHER" id="PTHR46124:SF2">
    <property type="entry name" value="D-AMINOACYL-TRNA DEACYLASE"/>
    <property type="match status" value="1"/>
</dbReference>
<sequence>MLIDTHCHLDPNYFPEGEDAVLERAREAGVEAFVVIGVGEDLGPARFAAGLAARRPDVWASVGLHPHDARVLDGAMEDELERLAREPRVRAVGEVGLDYHYMHSPRETQREVFRRMIALARRVQKPIVVHTREAAEDTITVLEEEGAREVGGIIHCFSEDRPFAERALALGFDLSFSGIVTFKNARAIHEVAAWAPPDRILVETDSPYLAPIPLRGKRCEPAYVVHTARRVAELRGESFDALSTRTTENARRRFGLA</sequence>
<dbReference type="PROSITE" id="PS01090">
    <property type="entry name" value="TATD_2"/>
    <property type="match status" value="1"/>
</dbReference>
<feature type="binding site" evidence="4">
    <location>
        <position position="6"/>
    </location>
    <ligand>
        <name>a divalent metal cation</name>
        <dbReference type="ChEBI" id="CHEBI:60240"/>
        <label>1</label>
    </ligand>
</feature>
<feature type="binding site" evidence="4">
    <location>
        <position position="205"/>
    </location>
    <ligand>
        <name>a divalent metal cation</name>
        <dbReference type="ChEBI" id="CHEBI:60240"/>
        <label>1</label>
    </ligand>
</feature>
<feature type="binding site" evidence="4">
    <location>
        <position position="130"/>
    </location>
    <ligand>
        <name>a divalent metal cation</name>
        <dbReference type="ChEBI" id="CHEBI:60240"/>
        <label>2</label>
    </ligand>
</feature>
<dbReference type="PROSITE" id="PS01137">
    <property type="entry name" value="TATD_1"/>
    <property type="match status" value="1"/>
</dbReference>
<reference evidence="5 6" key="1">
    <citation type="submission" date="2019-04" db="EMBL/GenBank/DDBJ databases">
        <authorList>
            <person name="Li Y."/>
            <person name="Wang J."/>
        </authorList>
    </citation>
    <scope>NUCLEOTIDE SEQUENCE [LARGE SCALE GENOMIC DNA]</scope>
    <source>
        <strain evidence="5 6">DSM 14668</strain>
    </source>
</reference>
<dbReference type="InterPro" id="IPR032466">
    <property type="entry name" value="Metal_Hydrolase"/>
</dbReference>
<keyword evidence="3" id="KW-0378">Hydrolase</keyword>
<dbReference type="GO" id="GO:0005829">
    <property type="term" value="C:cytosol"/>
    <property type="evidence" value="ECO:0007669"/>
    <property type="project" value="TreeGrafter"/>
</dbReference>
<dbReference type="EMBL" id="SSMQ01000015">
    <property type="protein sequence ID" value="TKD07882.1"/>
    <property type="molecule type" value="Genomic_DNA"/>
</dbReference>
<feature type="binding site" evidence="4">
    <location>
        <position position="94"/>
    </location>
    <ligand>
        <name>a divalent metal cation</name>
        <dbReference type="ChEBI" id="CHEBI:60240"/>
        <label>1</label>
    </ligand>
</feature>
<dbReference type="Proteomes" id="UP000309215">
    <property type="component" value="Unassembled WGS sequence"/>
</dbReference>
<comment type="caution">
    <text evidence="5">The sequence shown here is derived from an EMBL/GenBank/DDBJ whole genome shotgun (WGS) entry which is preliminary data.</text>
</comment>
<dbReference type="Gene3D" id="3.20.20.140">
    <property type="entry name" value="Metal-dependent hydrolases"/>
    <property type="match status" value="1"/>
</dbReference>
<feature type="binding site" evidence="4">
    <location>
        <position position="8"/>
    </location>
    <ligand>
        <name>a divalent metal cation</name>
        <dbReference type="ChEBI" id="CHEBI:60240"/>
        <label>1</label>
    </ligand>
</feature>
<dbReference type="PANTHER" id="PTHR46124">
    <property type="entry name" value="D-AMINOACYL-TRNA DEACYLASE"/>
    <property type="match status" value="1"/>
</dbReference>
<name>A0A4U1JDN5_9BACT</name>
<dbReference type="SUPFAM" id="SSF51556">
    <property type="entry name" value="Metallo-dependent hydrolases"/>
    <property type="match status" value="1"/>
</dbReference>
<dbReference type="Pfam" id="PF01026">
    <property type="entry name" value="TatD_DNase"/>
    <property type="match status" value="1"/>
</dbReference>
<evidence type="ECO:0000256" key="2">
    <source>
        <dbReference type="ARBA" id="ARBA00022723"/>
    </source>
</evidence>
<evidence type="ECO:0000313" key="6">
    <source>
        <dbReference type="Proteomes" id="UP000309215"/>
    </source>
</evidence>
<evidence type="ECO:0000256" key="4">
    <source>
        <dbReference type="PIRSR" id="PIRSR005902-1"/>
    </source>
</evidence>
<keyword evidence="6" id="KW-1185">Reference proteome</keyword>
<dbReference type="OrthoDB" id="9810005at2"/>
<dbReference type="GO" id="GO:0046872">
    <property type="term" value="F:metal ion binding"/>
    <property type="evidence" value="ECO:0007669"/>
    <property type="project" value="UniProtKB-KW"/>
</dbReference>
<dbReference type="CDD" id="cd01310">
    <property type="entry name" value="TatD_DNAse"/>
    <property type="match status" value="1"/>
</dbReference>
<dbReference type="GO" id="GO:0004536">
    <property type="term" value="F:DNA nuclease activity"/>
    <property type="evidence" value="ECO:0007669"/>
    <property type="project" value="InterPro"/>
</dbReference>
<protein>
    <submittedName>
        <fullName evidence="5">TatD family deoxyribonuclease</fullName>
    </submittedName>
</protein>
<dbReference type="PIRSF" id="PIRSF005902">
    <property type="entry name" value="DNase_TatD"/>
    <property type="match status" value="1"/>
</dbReference>
<dbReference type="NCBIfam" id="TIGR00010">
    <property type="entry name" value="YchF/TatD family DNA exonuclease"/>
    <property type="match status" value="1"/>
</dbReference>
<dbReference type="InterPro" id="IPR018228">
    <property type="entry name" value="DNase_TatD-rel_CS"/>
</dbReference>
<evidence type="ECO:0000313" key="5">
    <source>
        <dbReference type="EMBL" id="TKD07882.1"/>
    </source>
</evidence>
<dbReference type="GO" id="GO:0016788">
    <property type="term" value="F:hydrolase activity, acting on ester bonds"/>
    <property type="evidence" value="ECO:0007669"/>
    <property type="project" value="InterPro"/>
</dbReference>
<dbReference type="AlphaFoldDB" id="A0A4U1JDN5"/>
<evidence type="ECO:0000256" key="3">
    <source>
        <dbReference type="ARBA" id="ARBA00022801"/>
    </source>
</evidence>